<dbReference type="InterPro" id="IPR011010">
    <property type="entry name" value="DNA_brk_join_enz"/>
</dbReference>
<dbReference type="PROSITE" id="PS51900">
    <property type="entry name" value="CB"/>
    <property type="match status" value="1"/>
</dbReference>
<dbReference type="InterPro" id="IPR013762">
    <property type="entry name" value="Integrase-like_cat_sf"/>
</dbReference>
<evidence type="ECO:0000259" key="6">
    <source>
        <dbReference type="PROSITE" id="PS51898"/>
    </source>
</evidence>
<feature type="domain" description="Tyr recombinase" evidence="6">
    <location>
        <begin position="171"/>
        <end position="365"/>
    </location>
</feature>
<dbReference type="Pfam" id="PF00589">
    <property type="entry name" value="Phage_integrase"/>
    <property type="match status" value="1"/>
</dbReference>
<comment type="similarity">
    <text evidence="1">Belongs to the 'phage' integrase family.</text>
</comment>
<dbReference type="EMBL" id="SIHJ01000002">
    <property type="protein sequence ID" value="TWT33844.1"/>
    <property type="molecule type" value="Genomic_DNA"/>
</dbReference>
<dbReference type="GO" id="GO:0003677">
    <property type="term" value="F:DNA binding"/>
    <property type="evidence" value="ECO:0007669"/>
    <property type="project" value="UniProtKB-UniRule"/>
</dbReference>
<dbReference type="PROSITE" id="PS51898">
    <property type="entry name" value="TYR_RECOMBINASE"/>
    <property type="match status" value="1"/>
</dbReference>
<accession>A0A5C5V5L4</accession>
<evidence type="ECO:0000256" key="1">
    <source>
        <dbReference type="ARBA" id="ARBA00008857"/>
    </source>
</evidence>
<comment type="caution">
    <text evidence="8">The sequence shown here is derived from an EMBL/GenBank/DDBJ whole genome shotgun (WGS) entry which is preliminary data.</text>
</comment>
<reference evidence="8 9" key="1">
    <citation type="submission" date="2019-02" db="EMBL/GenBank/DDBJ databases">
        <title>Deep-cultivation of Planctomycetes and their phenomic and genomic characterization uncovers novel biology.</title>
        <authorList>
            <person name="Wiegand S."/>
            <person name="Jogler M."/>
            <person name="Boedeker C."/>
            <person name="Pinto D."/>
            <person name="Vollmers J."/>
            <person name="Rivas-Marin E."/>
            <person name="Kohn T."/>
            <person name="Peeters S.H."/>
            <person name="Heuer A."/>
            <person name="Rast P."/>
            <person name="Oberbeckmann S."/>
            <person name="Bunk B."/>
            <person name="Jeske O."/>
            <person name="Meyerdierks A."/>
            <person name="Storesund J.E."/>
            <person name="Kallscheuer N."/>
            <person name="Luecker S."/>
            <person name="Lage O.M."/>
            <person name="Pohl T."/>
            <person name="Merkel B.J."/>
            <person name="Hornburger P."/>
            <person name="Mueller R.-W."/>
            <person name="Bruemmer F."/>
            <person name="Labrenz M."/>
            <person name="Spormann A.M."/>
            <person name="Op Den Camp H."/>
            <person name="Overmann J."/>
            <person name="Amann R."/>
            <person name="Jetten M.S.M."/>
            <person name="Mascher T."/>
            <person name="Medema M.H."/>
            <person name="Devos D.P."/>
            <person name="Kaster A.-K."/>
            <person name="Ovreas L."/>
            <person name="Rohde M."/>
            <person name="Galperin M.Y."/>
            <person name="Jogler C."/>
        </authorList>
    </citation>
    <scope>NUCLEOTIDE SEQUENCE [LARGE SCALE GENOMIC DNA]</scope>
    <source>
        <strain evidence="8 9">KOR34</strain>
    </source>
</reference>
<dbReference type="Gene3D" id="1.10.443.10">
    <property type="entry name" value="Intergrase catalytic core"/>
    <property type="match status" value="1"/>
</dbReference>
<keyword evidence="2" id="KW-0229">DNA integration</keyword>
<dbReference type="InterPro" id="IPR050090">
    <property type="entry name" value="Tyrosine_recombinase_XerCD"/>
</dbReference>
<dbReference type="Proteomes" id="UP000316714">
    <property type="component" value="Unassembled WGS sequence"/>
</dbReference>
<dbReference type="PANTHER" id="PTHR30349">
    <property type="entry name" value="PHAGE INTEGRASE-RELATED"/>
    <property type="match status" value="1"/>
</dbReference>
<proteinExistence type="inferred from homology"/>
<keyword evidence="4" id="KW-0233">DNA recombination</keyword>
<dbReference type="CDD" id="cd00397">
    <property type="entry name" value="DNA_BRE_C"/>
    <property type="match status" value="1"/>
</dbReference>
<keyword evidence="9" id="KW-1185">Reference proteome</keyword>
<evidence type="ECO:0000256" key="4">
    <source>
        <dbReference type="ARBA" id="ARBA00023172"/>
    </source>
</evidence>
<dbReference type="InterPro" id="IPR010998">
    <property type="entry name" value="Integrase_recombinase_N"/>
</dbReference>
<dbReference type="AlphaFoldDB" id="A0A5C5V5L4"/>
<dbReference type="GO" id="GO:0006310">
    <property type="term" value="P:DNA recombination"/>
    <property type="evidence" value="ECO:0007669"/>
    <property type="project" value="UniProtKB-KW"/>
</dbReference>
<sequence>MAIRERGSNGPRVRVVPYKNRPYGLRWRRADGSTRELSSGCKRRRDAERAAVELEIDLAQNDPDSPRLLWSLFRERYEQEKLPQLSRKSESQWVTAANWLERTVAPTRLSDVNKSMLSRFTAKLRERGLSESSIRSYLATLLAALGWACDVDLIETVPRVRLPRKAGGQKMRSRPITSEEYERILMTVAKVRPHDAEVWRRFLQGLWHSGLRVDELRRLSWEPAAELSIDTSHEFPLIRMLASGHKSRRDEFQPVTREFWNLIATAPPNRRGYVFPLPGRKGQMRPSNVVRVVSEIGKAAGVITDPVKGKTATSHDIGRRAFLTRMDQLLTIPELQKWARHASPDTTMGYYHHRTAVELGRKVWTAPS</sequence>
<evidence type="ECO:0000313" key="8">
    <source>
        <dbReference type="EMBL" id="TWT33844.1"/>
    </source>
</evidence>
<gene>
    <name evidence="8" type="primary">xerC_4</name>
    <name evidence="8" type="ORF">KOR34_36790</name>
</gene>
<evidence type="ECO:0000256" key="3">
    <source>
        <dbReference type="ARBA" id="ARBA00023125"/>
    </source>
</evidence>
<dbReference type="Gene3D" id="1.10.150.130">
    <property type="match status" value="1"/>
</dbReference>
<dbReference type="GO" id="GO:0015074">
    <property type="term" value="P:DNA integration"/>
    <property type="evidence" value="ECO:0007669"/>
    <property type="project" value="UniProtKB-KW"/>
</dbReference>
<dbReference type="SUPFAM" id="SSF56349">
    <property type="entry name" value="DNA breaking-rejoining enzymes"/>
    <property type="match status" value="1"/>
</dbReference>
<dbReference type="PANTHER" id="PTHR30349:SF64">
    <property type="entry name" value="PROPHAGE INTEGRASE INTD-RELATED"/>
    <property type="match status" value="1"/>
</dbReference>
<evidence type="ECO:0000313" key="9">
    <source>
        <dbReference type="Proteomes" id="UP000316714"/>
    </source>
</evidence>
<evidence type="ECO:0000256" key="5">
    <source>
        <dbReference type="PROSITE-ProRule" id="PRU01248"/>
    </source>
</evidence>
<protein>
    <submittedName>
        <fullName evidence="8">Tyrosine recombinase XerC</fullName>
    </submittedName>
</protein>
<dbReference type="InterPro" id="IPR002104">
    <property type="entry name" value="Integrase_catalytic"/>
</dbReference>
<evidence type="ECO:0000259" key="7">
    <source>
        <dbReference type="PROSITE" id="PS51900"/>
    </source>
</evidence>
<dbReference type="InterPro" id="IPR044068">
    <property type="entry name" value="CB"/>
</dbReference>
<organism evidence="8 9">
    <name type="scientific">Posidoniimonas corsicana</name>
    <dbReference type="NCBI Taxonomy" id="1938618"/>
    <lineage>
        <taxon>Bacteria</taxon>
        <taxon>Pseudomonadati</taxon>
        <taxon>Planctomycetota</taxon>
        <taxon>Planctomycetia</taxon>
        <taxon>Pirellulales</taxon>
        <taxon>Lacipirellulaceae</taxon>
        <taxon>Posidoniimonas</taxon>
    </lineage>
</organism>
<evidence type="ECO:0000256" key="2">
    <source>
        <dbReference type="ARBA" id="ARBA00022908"/>
    </source>
</evidence>
<name>A0A5C5V5L4_9BACT</name>
<keyword evidence="3 5" id="KW-0238">DNA-binding</keyword>
<feature type="domain" description="Core-binding (CB)" evidence="7">
    <location>
        <begin position="68"/>
        <end position="149"/>
    </location>
</feature>
<dbReference type="OrthoDB" id="266605at2"/>